<dbReference type="Gene3D" id="2.40.360.20">
    <property type="match status" value="1"/>
</dbReference>
<dbReference type="EMBL" id="JAGKQQ010000001">
    <property type="protein sequence ID" value="MBP3956291.1"/>
    <property type="molecule type" value="Genomic_DNA"/>
</dbReference>
<comment type="caution">
    <text evidence="3">The sequence shown here is derived from an EMBL/GenBank/DDBJ whole genome shotgun (WGS) entry which is preliminary data.</text>
</comment>
<evidence type="ECO:0000313" key="3">
    <source>
        <dbReference type="EMBL" id="MBP3956291.1"/>
    </source>
</evidence>
<dbReference type="Pfam" id="PF21347">
    <property type="entry name" value="DUF3108_like"/>
    <property type="match status" value="1"/>
</dbReference>
<evidence type="ECO:0000259" key="2">
    <source>
        <dbReference type="Pfam" id="PF21347"/>
    </source>
</evidence>
<dbReference type="RefSeq" id="WP_210654311.1">
    <property type="nucleotide sequence ID" value="NZ_JAGKQQ010000001.1"/>
</dbReference>
<feature type="signal peptide" evidence="1">
    <location>
        <begin position="1"/>
        <end position="20"/>
    </location>
</feature>
<name>A0ABS5BRL1_9BACT</name>
<proteinExistence type="predicted"/>
<organism evidence="3 4">
    <name type="scientific">Gemmata palustris</name>
    <dbReference type="NCBI Taxonomy" id="2822762"/>
    <lineage>
        <taxon>Bacteria</taxon>
        <taxon>Pseudomonadati</taxon>
        <taxon>Planctomycetota</taxon>
        <taxon>Planctomycetia</taxon>
        <taxon>Gemmatales</taxon>
        <taxon>Gemmataceae</taxon>
        <taxon>Gemmata</taxon>
    </lineage>
</organism>
<reference evidence="3 4" key="1">
    <citation type="submission" date="2021-04" db="EMBL/GenBank/DDBJ databases">
        <authorList>
            <person name="Ivanova A."/>
        </authorList>
    </citation>
    <scope>NUCLEOTIDE SEQUENCE [LARGE SCALE GENOMIC DNA]</scope>
    <source>
        <strain evidence="3 4">G18</strain>
    </source>
</reference>
<dbReference type="InterPro" id="IPR049279">
    <property type="entry name" value="DUF3108-like"/>
</dbReference>
<keyword evidence="1" id="KW-0732">Signal</keyword>
<feature type="chain" id="PRO_5046464746" description="DUF3108 domain-containing protein" evidence="1">
    <location>
        <begin position="21"/>
        <end position="206"/>
    </location>
</feature>
<gene>
    <name evidence="3" type="ORF">J8F10_13455</name>
</gene>
<evidence type="ECO:0000256" key="1">
    <source>
        <dbReference type="SAM" id="SignalP"/>
    </source>
</evidence>
<protein>
    <recommendedName>
        <fullName evidence="2">DUF3108 domain-containing protein</fullName>
    </recommendedName>
</protein>
<feature type="domain" description="DUF3108" evidence="2">
    <location>
        <begin position="139"/>
        <end position="188"/>
    </location>
</feature>
<sequence length="206" mass="22328">MVRLLVVLLAVVALIGLAPAAPVPKHLLPKDGPLYHPVQKGTRWVYLDNGAEYHYELTAADPTASGTTVVTISQMKNGEPTPYRKVEVSERGLLWTETVGIAFDTPACLLRCPVQPGDAWAYSLSRPNTALARAKGTMKVPGTETVEVPAGKFAAVRVDEKRAVLAPGLPDTNLELTSWYAPNVGQVKWVCGKRERVLKSFTPAKD</sequence>
<keyword evidence="4" id="KW-1185">Reference proteome</keyword>
<evidence type="ECO:0000313" key="4">
    <source>
        <dbReference type="Proteomes" id="UP000676565"/>
    </source>
</evidence>
<accession>A0ABS5BRL1</accession>
<dbReference type="Proteomes" id="UP000676565">
    <property type="component" value="Unassembled WGS sequence"/>
</dbReference>